<dbReference type="Pfam" id="PF02828">
    <property type="entry name" value="L27"/>
    <property type="match status" value="2"/>
</dbReference>
<evidence type="ECO:0000256" key="1">
    <source>
        <dbReference type="SAM" id="MobiDB-lite"/>
    </source>
</evidence>
<feature type="domain" description="L27" evidence="2">
    <location>
        <begin position="68"/>
        <end position="122"/>
    </location>
</feature>
<feature type="region of interest" description="Disordered" evidence="1">
    <location>
        <begin position="247"/>
        <end position="266"/>
    </location>
</feature>
<dbReference type="GeneTree" id="ENSGT00940000156444"/>
<feature type="compositionally biased region" description="Polar residues" evidence="1">
    <location>
        <begin position="321"/>
        <end position="333"/>
    </location>
</feature>
<dbReference type="Proteomes" id="UP000264800">
    <property type="component" value="Unplaced"/>
</dbReference>
<dbReference type="InterPro" id="IPR036892">
    <property type="entry name" value="L27_dom_sf"/>
</dbReference>
<evidence type="ECO:0000313" key="4">
    <source>
        <dbReference type="Proteomes" id="UP000264800"/>
    </source>
</evidence>
<feature type="compositionally biased region" description="Polar residues" evidence="1">
    <location>
        <begin position="564"/>
        <end position="582"/>
    </location>
</feature>
<keyword evidence="4" id="KW-1185">Reference proteome</keyword>
<dbReference type="STRING" id="37003.ENSKMAP00000022118"/>
<proteinExistence type="predicted"/>
<sequence length="589" mass="65472">MITIKQSMEDGISDVLSSVVEDIGDAVNRNISGAQILHELLRAPWLRALLRIYESLLQFQRAAPSPFLPYASGLSFEIMTIIHRADRPSAEARELYNLLSSPHVQALLSSHDSVAQSDYLPVLPPLPEELPEDEEAVRIVCLVKNNQPLSGEERRRSVGDDGAGVIHGRWSSLRRLTLERLIPARRAWSGEELRMTDSESRLLSRPKNQPCSFFPRYGSTGNCCLGPQNAGLWKEGLNQSTPAVFCSDSCSERPKTPREYGASCKESSDDYAYLPPPVPAYSISLPNSPLLYKKDARGGESRSIPTSGRTLVRVHTAPATPENQQSTRQQGVSTFPAPNRQHWCQDGPFKKHQEGPSNHLYMTNYSTDTQHNKCHHQPKQTQKRMQQHQQKHHQPSLPLELNKNCSMEELRTTVQTVASSIEHSSQDVRHLGQKMVAATEMITDRVEENAQALNLLAEVVDKLQGIIVVKKHLEASPPCKPKLHIRPIPPPRGSSVSPKVIHKPSTPYPRPISPSSASSSSSSASSCLDGFTMSQSPQRSNRGIKIRTRAVDHDINGHIKLKNGSVSRAQQENKQDFNTTGCLKTKKKK</sequence>
<accession>A0A3Q3AY66</accession>
<feature type="compositionally biased region" description="Polar residues" evidence="1">
    <location>
        <begin position="532"/>
        <end position="541"/>
    </location>
</feature>
<dbReference type="InterPro" id="IPR050716">
    <property type="entry name" value="MAGUK"/>
</dbReference>
<reference evidence="3" key="1">
    <citation type="submission" date="2025-08" db="UniProtKB">
        <authorList>
            <consortium name="Ensembl"/>
        </authorList>
    </citation>
    <scope>IDENTIFICATION</scope>
</reference>
<evidence type="ECO:0000259" key="2">
    <source>
        <dbReference type="PROSITE" id="PS51022"/>
    </source>
</evidence>
<protein>
    <submittedName>
        <fullName evidence="3">MAGUK p55 subfamily member 4-like</fullName>
    </submittedName>
</protein>
<dbReference type="SUPFAM" id="SSF101288">
    <property type="entry name" value="L27 domain"/>
    <property type="match status" value="1"/>
</dbReference>
<dbReference type="InterPro" id="IPR014775">
    <property type="entry name" value="L27_C"/>
</dbReference>
<dbReference type="PROSITE" id="PS51022">
    <property type="entry name" value="L27"/>
    <property type="match status" value="1"/>
</dbReference>
<feature type="region of interest" description="Disordered" evidence="1">
    <location>
        <begin position="317"/>
        <end position="396"/>
    </location>
</feature>
<feature type="region of interest" description="Disordered" evidence="1">
    <location>
        <begin position="477"/>
        <end position="589"/>
    </location>
</feature>
<dbReference type="SMART" id="SM00569">
    <property type="entry name" value="L27"/>
    <property type="match status" value="2"/>
</dbReference>
<organism evidence="3 4">
    <name type="scientific">Kryptolebias marmoratus</name>
    <name type="common">Mangrove killifish</name>
    <name type="synonym">Rivulus marmoratus</name>
    <dbReference type="NCBI Taxonomy" id="37003"/>
    <lineage>
        <taxon>Eukaryota</taxon>
        <taxon>Metazoa</taxon>
        <taxon>Chordata</taxon>
        <taxon>Craniata</taxon>
        <taxon>Vertebrata</taxon>
        <taxon>Euteleostomi</taxon>
        <taxon>Actinopterygii</taxon>
        <taxon>Neopterygii</taxon>
        <taxon>Teleostei</taxon>
        <taxon>Neoteleostei</taxon>
        <taxon>Acanthomorphata</taxon>
        <taxon>Ovalentaria</taxon>
        <taxon>Atherinomorphae</taxon>
        <taxon>Cyprinodontiformes</taxon>
        <taxon>Rivulidae</taxon>
        <taxon>Kryptolebias</taxon>
    </lineage>
</organism>
<evidence type="ECO:0000313" key="3">
    <source>
        <dbReference type="Ensembl" id="ENSKMAP00000022118.1"/>
    </source>
</evidence>
<dbReference type="AlphaFoldDB" id="A0A3Q3AY66"/>
<name>A0A3Q3AY66_KRYMA</name>
<dbReference type="Ensembl" id="ENSKMAT00000022403.1">
    <property type="protein sequence ID" value="ENSKMAP00000022118.1"/>
    <property type="gene ID" value="ENSKMAG00000016272.1"/>
</dbReference>
<feature type="compositionally biased region" description="Basic residues" evidence="1">
    <location>
        <begin position="372"/>
        <end position="394"/>
    </location>
</feature>
<reference evidence="3" key="2">
    <citation type="submission" date="2025-09" db="UniProtKB">
        <authorList>
            <consortium name="Ensembl"/>
        </authorList>
    </citation>
    <scope>IDENTIFICATION</scope>
</reference>
<dbReference type="PANTHER" id="PTHR23122">
    <property type="entry name" value="MEMBRANE-ASSOCIATED GUANYLATE KINASE MAGUK"/>
    <property type="match status" value="1"/>
</dbReference>
<dbReference type="Gene3D" id="1.10.287.650">
    <property type="entry name" value="L27 domain"/>
    <property type="match status" value="1"/>
</dbReference>
<dbReference type="InterPro" id="IPR004172">
    <property type="entry name" value="L27_dom"/>
</dbReference>
<feature type="compositionally biased region" description="Polar residues" evidence="1">
    <location>
        <begin position="360"/>
        <end position="369"/>
    </location>
</feature>
<feature type="compositionally biased region" description="Low complexity" evidence="1">
    <location>
        <begin position="513"/>
        <end position="526"/>
    </location>
</feature>